<gene>
    <name evidence="1" type="ORF">IRI77_36565</name>
</gene>
<sequence>MADWTSLLNGLNGTVLGSFGREVAYLPQTGSQAAIRGIFENTREAQENVPGVYAVLFVRLADFAQQPARGDEVLVDGVTYKVFDVEADTSGAVVLRLRQV</sequence>
<dbReference type="Pfam" id="PF05354">
    <property type="entry name" value="Phage_attach"/>
    <property type="match status" value="1"/>
</dbReference>
<dbReference type="InterPro" id="IPR008018">
    <property type="entry name" value="Phage_tail_attach_FII"/>
</dbReference>
<dbReference type="GO" id="GO:0019068">
    <property type="term" value="P:virion assembly"/>
    <property type="evidence" value="ECO:0007669"/>
    <property type="project" value="InterPro"/>
</dbReference>
<keyword evidence="2" id="KW-1185">Reference proteome</keyword>
<dbReference type="Proteomes" id="UP000593892">
    <property type="component" value="Chromosome"/>
</dbReference>
<organism evidence="1 2">
    <name type="scientific">Paludibaculum fermentans</name>
    <dbReference type="NCBI Taxonomy" id="1473598"/>
    <lineage>
        <taxon>Bacteria</taxon>
        <taxon>Pseudomonadati</taxon>
        <taxon>Acidobacteriota</taxon>
        <taxon>Terriglobia</taxon>
        <taxon>Bryobacterales</taxon>
        <taxon>Bryobacteraceae</taxon>
        <taxon>Paludibaculum</taxon>
    </lineage>
</organism>
<accession>A0A7S7SJK9</accession>
<evidence type="ECO:0000313" key="2">
    <source>
        <dbReference type="Proteomes" id="UP000593892"/>
    </source>
</evidence>
<evidence type="ECO:0000313" key="1">
    <source>
        <dbReference type="EMBL" id="QOY88192.1"/>
    </source>
</evidence>
<dbReference type="RefSeq" id="WP_194449855.1">
    <property type="nucleotide sequence ID" value="NZ_CP063849.1"/>
</dbReference>
<dbReference type="InterPro" id="IPR053734">
    <property type="entry name" value="Phage_Head-Tail_Connect_sf"/>
</dbReference>
<name>A0A7S7SJK9_PALFE</name>
<protein>
    <submittedName>
        <fullName evidence="1">Uncharacterized protein</fullName>
    </submittedName>
</protein>
<dbReference type="Gene3D" id="2.40.10.180">
    <property type="entry name" value="Phage tail proteins"/>
    <property type="match status" value="1"/>
</dbReference>
<proteinExistence type="predicted"/>
<dbReference type="EMBL" id="CP063849">
    <property type="protein sequence ID" value="QOY88192.1"/>
    <property type="molecule type" value="Genomic_DNA"/>
</dbReference>
<dbReference type="KEGG" id="pfer:IRI77_36565"/>
<dbReference type="AlphaFoldDB" id="A0A7S7SJK9"/>
<reference evidence="1 2" key="1">
    <citation type="submission" date="2020-10" db="EMBL/GenBank/DDBJ databases">
        <title>Complete genome sequence of Paludibaculum fermentans P105T, a facultatively anaerobic acidobacterium capable of dissimilatory Fe(III) reduction.</title>
        <authorList>
            <person name="Dedysh S.N."/>
            <person name="Beletsky A.V."/>
            <person name="Kulichevskaya I.S."/>
            <person name="Mardanov A.V."/>
            <person name="Ravin N.V."/>
        </authorList>
    </citation>
    <scope>NUCLEOTIDE SEQUENCE [LARGE SCALE GENOMIC DNA]</scope>
    <source>
        <strain evidence="1 2">P105</strain>
    </source>
</reference>